<feature type="transmembrane region" description="Helical" evidence="1">
    <location>
        <begin position="738"/>
        <end position="760"/>
    </location>
</feature>
<proteinExistence type="predicted"/>
<feature type="transmembrane region" description="Helical" evidence="1">
    <location>
        <begin position="682"/>
        <end position="702"/>
    </location>
</feature>
<organism evidence="3 4">
    <name type="scientific">Haemophilus pittmaniae</name>
    <dbReference type="NCBI Taxonomy" id="249188"/>
    <lineage>
        <taxon>Bacteria</taxon>
        <taxon>Pseudomonadati</taxon>
        <taxon>Pseudomonadota</taxon>
        <taxon>Gammaproteobacteria</taxon>
        <taxon>Pasteurellales</taxon>
        <taxon>Pasteurellaceae</taxon>
        <taxon>Haemophilus</taxon>
    </lineage>
</organism>
<evidence type="ECO:0000259" key="2">
    <source>
        <dbReference type="PROSITE" id="PS50156"/>
    </source>
</evidence>
<keyword evidence="1" id="KW-1133">Transmembrane helix</keyword>
<dbReference type="PROSITE" id="PS50156">
    <property type="entry name" value="SSD"/>
    <property type="match status" value="1"/>
</dbReference>
<feature type="transmembrane region" description="Helical" evidence="1">
    <location>
        <begin position="351"/>
        <end position="373"/>
    </location>
</feature>
<feature type="transmembrane region" description="Helical" evidence="1">
    <location>
        <begin position="632"/>
        <end position="651"/>
    </location>
</feature>
<dbReference type="OrthoDB" id="9780358at2"/>
<feature type="domain" description="SSD" evidence="2">
    <location>
        <begin position="631"/>
        <end position="761"/>
    </location>
</feature>
<dbReference type="AlphaFoldDB" id="A0A377IXF8"/>
<dbReference type="InterPro" id="IPR000731">
    <property type="entry name" value="SSD"/>
</dbReference>
<dbReference type="Proteomes" id="UP000255264">
    <property type="component" value="Unassembled WGS sequence"/>
</dbReference>
<feature type="transmembrane region" description="Helical" evidence="1">
    <location>
        <begin position="379"/>
        <end position="399"/>
    </location>
</feature>
<reference evidence="3 4" key="1">
    <citation type="submission" date="2018-06" db="EMBL/GenBank/DDBJ databases">
        <authorList>
            <consortium name="Pathogen Informatics"/>
            <person name="Doyle S."/>
        </authorList>
    </citation>
    <scope>NUCLEOTIDE SEQUENCE [LARGE SCALE GENOMIC DNA]</scope>
    <source>
        <strain evidence="3 4">NCTC13335</strain>
    </source>
</reference>
<dbReference type="InterPro" id="IPR050545">
    <property type="entry name" value="Mycobact_MmpL"/>
</dbReference>
<dbReference type="PANTHER" id="PTHR33406">
    <property type="entry name" value="MEMBRANE PROTEIN MJ1562-RELATED"/>
    <property type="match status" value="1"/>
</dbReference>
<feature type="transmembrane region" description="Helical" evidence="1">
    <location>
        <begin position="714"/>
        <end position="732"/>
    </location>
</feature>
<dbReference type="SUPFAM" id="SSF82866">
    <property type="entry name" value="Multidrug efflux transporter AcrB transmembrane domain"/>
    <property type="match status" value="2"/>
</dbReference>
<feature type="transmembrane region" description="Helical" evidence="1">
    <location>
        <begin position="281"/>
        <end position="302"/>
    </location>
</feature>
<evidence type="ECO:0000313" key="4">
    <source>
        <dbReference type="Proteomes" id="UP000255264"/>
    </source>
</evidence>
<feature type="transmembrane region" description="Helical" evidence="1">
    <location>
        <begin position="420"/>
        <end position="442"/>
    </location>
</feature>
<dbReference type="GO" id="GO:0005886">
    <property type="term" value="C:plasma membrane"/>
    <property type="evidence" value="ECO:0007669"/>
    <property type="project" value="TreeGrafter"/>
</dbReference>
<feature type="transmembrane region" description="Helical" evidence="1">
    <location>
        <begin position="257"/>
        <end position="274"/>
    </location>
</feature>
<evidence type="ECO:0000256" key="1">
    <source>
        <dbReference type="SAM" id="Phobius"/>
    </source>
</evidence>
<feature type="transmembrane region" description="Helical" evidence="1">
    <location>
        <begin position="658"/>
        <end position="676"/>
    </location>
</feature>
<dbReference type="PANTHER" id="PTHR33406:SF13">
    <property type="entry name" value="MEMBRANE PROTEIN YDFJ"/>
    <property type="match status" value="1"/>
</dbReference>
<feature type="transmembrane region" description="Helical" evidence="1">
    <location>
        <begin position="308"/>
        <end position="330"/>
    </location>
</feature>
<keyword evidence="1" id="KW-0472">Membrane</keyword>
<evidence type="ECO:0000313" key="3">
    <source>
        <dbReference type="EMBL" id="STO92964.1"/>
    </source>
</evidence>
<sequence length="761" mass="85618">MNCFKAFSTKYLRMAWLCCLAFTLCSFGYQLYRGQWLETELQSLLPGELELTEMQRQADIIQEKRFNNQLVALIGNPSAEQAQQLALELDSRWRKHQELFSTVDLKINPDLNKLQNEIKQLRLALLPAHIQQELQTTPQQYFQQYAEQILNPFSRSSLLPIEQDWLGLGRFVTTQTIGQTAMSWDPQSAMLQIKQANMTWVLLRATLQPQNLMAPSSELALLMEQSRAYVTKHQGQFLVTAAALFSSDAKQKAESESTLMTIIGLSLTLLLLWVSFRNWRVLWLFLPIFAGMLGGITATISAFGQVHILTLVIGTSLVGVLIDFPLHWLASSLFTKHWQPTVAMHKLRFTFVISLLITLLGYVLLAFTVLPILTQTAVFSIAALIYALLTTMLVLPPLFPTKNSPPTERLQKIRHILYQISYCSIPKPLWILLIAIWLGGIWQSQWQDDIRQWVSLPPKMVSEAQKIAELSGINLSSQYFLIIANNESALLSKLSSLETALQQQGVEFQSLGQWFIPKEQQQLLQQQLKRLTPQDYAPLIALGIPLETLETAATELQQQPLIDLSQALQTELGQSKQQLYLGQLDEQTIAAIIPINNTSVNLQQLANGQDIFWQNKRNLLNQAFAHTRVQAAWLKAFSFLLAGALLWYFFGIRKSLQILTPPLLAITITLSLLGWLNIPIGLFSLFGLLLVSAIGIDYSAYMQSAQEPLSYKRIAILLAATTTIISFVLLGISSTPAVAAFGLSVSIGVAFSVFLTLRLFR</sequence>
<accession>A0A377IXF8</accession>
<name>A0A377IXF8_9PAST</name>
<keyword evidence="4" id="KW-1185">Reference proteome</keyword>
<dbReference type="Gene3D" id="1.20.1640.10">
    <property type="entry name" value="Multidrug efflux transporter AcrB transmembrane domain"/>
    <property type="match status" value="1"/>
</dbReference>
<dbReference type="RefSeq" id="WP_115002920.1">
    <property type="nucleotide sequence ID" value="NZ_UGHS01000003.1"/>
</dbReference>
<keyword evidence="1" id="KW-0812">Transmembrane</keyword>
<gene>
    <name evidence="3" type="ORF">NCTC13335_00821</name>
</gene>
<protein>
    <submittedName>
        <fullName evidence="3">Predicted exporter</fullName>
    </submittedName>
</protein>
<dbReference type="EMBL" id="UGHS01000003">
    <property type="protein sequence ID" value="STO92964.1"/>
    <property type="molecule type" value="Genomic_DNA"/>
</dbReference>